<proteinExistence type="predicted"/>
<protein>
    <submittedName>
        <fullName evidence="1">Uncharacterized protein</fullName>
    </submittedName>
</protein>
<accession>A0ACC2PKU9</accession>
<gene>
    <name evidence="1" type="ORF">QAD02_018187</name>
</gene>
<dbReference type="Proteomes" id="UP001239111">
    <property type="component" value="Chromosome 1"/>
</dbReference>
<dbReference type="EMBL" id="CM056741">
    <property type="protein sequence ID" value="KAJ8682395.1"/>
    <property type="molecule type" value="Genomic_DNA"/>
</dbReference>
<name>A0ACC2PKU9_9HYME</name>
<evidence type="ECO:0000313" key="2">
    <source>
        <dbReference type="Proteomes" id="UP001239111"/>
    </source>
</evidence>
<keyword evidence="2" id="KW-1185">Reference proteome</keyword>
<reference evidence="1" key="1">
    <citation type="submission" date="2023-04" db="EMBL/GenBank/DDBJ databases">
        <title>A chromosome-level genome assembly of the parasitoid wasp Eretmocerus hayati.</title>
        <authorList>
            <person name="Zhong Y."/>
            <person name="Liu S."/>
            <person name="Liu Y."/>
        </authorList>
    </citation>
    <scope>NUCLEOTIDE SEQUENCE</scope>
    <source>
        <strain evidence="1">ZJU_SS_LIU_2023</strain>
    </source>
</reference>
<comment type="caution">
    <text evidence="1">The sequence shown here is derived from an EMBL/GenBank/DDBJ whole genome shotgun (WGS) entry which is preliminary data.</text>
</comment>
<evidence type="ECO:0000313" key="1">
    <source>
        <dbReference type="EMBL" id="KAJ8682395.1"/>
    </source>
</evidence>
<sequence>MLTEQAPVPIKEVPGEKRKISRDDSLSKKKSKGSKDLYRQPTVEELNQLKETENLFHSNLFRLQIEEVLNATKIKQKYKKFFDTWFEGFKKCVASISDSEEYSLSSCEVINGVRIPMQDLPNDCVGTLSYAPPSCIMVGGSYLYDTVVGPHCTVDVLIEMPESLFQKIDSKNYRYMRKKAMYMSIIASNINQELAEAKSFVGSNANPLLKIVPPGKLGTKVTVLIHVVVQETTFLMNTFTPEKNNVRPNWFFNADDKNRDINPPTPFYNSIVLQDLSSVTENLHCSKMVREYPNIRDGIVLLKIWLKQRELSGHLQFFNGHIITMCVLYLLFVKKLNTFMSSYQIVRNTWQYLASSNWCKEGISMCQDEKACGKINEYHKHYDSVFLGLNGFLNLTANVLEDALLWVSNQAKQSIDCLNNTRINGFQILFMRKVPFYKAFDQMICVHNVKALENVIEAHSDDADRLNYGPNKYESAVKLILKVLKQGLGQRVSLMCCSSRKMNEWDTGDEIPTDLERIYIGMQLNPDFSMNILDKGPSANLPEAEAFRKFWGDKSELRRFKDGTICEVVVWQKSHATLAKKRAIPLKVAKYLLESKVKFFENKHFYFFSNQVEAYLKLNKVKVSKFSYGPEEASLQVINAFASLEKEITGLTELPLSVSGLQGCSPLFRYSDPFPPLACVRKPDDTNVLDGDAYLRLSKEPVAVPYYLSPINAVLQLSTSGKWPDDLTALRLTKAAFHLQIAERLRSQCKLRARGLLNHIEIMKDGWVFRIRIAHQKEIGLLKQIKDEDGVIKYRDNEQSIELEKELFHLPKLTGALYGLHCQQPSFGPACCLAKRWLSAQLIDDYHMPDIVIELLMASMYLNPDPFRAAQLPQVAFIRFLDFFATEQWSTDPIIVNFNDEMTREEIVEVENSFGTLRDTLPPLFIATPYDKQTSIWTKAAPSRVILNRISALAKEALRLVESQLSSITSVSFGPLFVPPLSEYDALIHLEVPMNSRRLECLNSDDTSEMMDVHPFKEHSSARIPITGFDPVAKYLTELRDGYDEFALFFHDTYGGSLIAVLVKPQALLEKDFKVANVACQKLTRNKRLALNVSAMLEDFYILGRGLVKTIDIQSKKISAL</sequence>
<organism evidence="1 2">
    <name type="scientific">Eretmocerus hayati</name>
    <dbReference type="NCBI Taxonomy" id="131215"/>
    <lineage>
        <taxon>Eukaryota</taxon>
        <taxon>Metazoa</taxon>
        <taxon>Ecdysozoa</taxon>
        <taxon>Arthropoda</taxon>
        <taxon>Hexapoda</taxon>
        <taxon>Insecta</taxon>
        <taxon>Pterygota</taxon>
        <taxon>Neoptera</taxon>
        <taxon>Endopterygota</taxon>
        <taxon>Hymenoptera</taxon>
        <taxon>Apocrita</taxon>
        <taxon>Proctotrupomorpha</taxon>
        <taxon>Chalcidoidea</taxon>
        <taxon>Aphelinidae</taxon>
        <taxon>Aphelininae</taxon>
        <taxon>Eretmocerus</taxon>
    </lineage>
</organism>